<dbReference type="GO" id="GO:0031942">
    <property type="term" value="C:i-AAA complex"/>
    <property type="evidence" value="ECO:0007669"/>
    <property type="project" value="TreeGrafter"/>
</dbReference>
<dbReference type="GO" id="GO:0006515">
    <property type="term" value="P:protein quality control for misfolded or incompletely synthesized proteins"/>
    <property type="evidence" value="ECO:0007669"/>
    <property type="project" value="TreeGrafter"/>
</dbReference>
<name>A0A0N1H836_9EURO</name>
<evidence type="ECO:0000256" key="7">
    <source>
        <dbReference type="ARBA" id="ARBA00023136"/>
    </source>
</evidence>
<dbReference type="VEuPathDB" id="FungiDB:AB675_5127"/>
<keyword evidence="6" id="KW-0496">Mitochondrion</keyword>
<protein>
    <submittedName>
        <fullName evidence="9">Mitochondrial import receptor subunit tom20</fullName>
    </submittedName>
</protein>
<keyword evidence="9" id="KW-0675">Receptor</keyword>
<evidence type="ECO:0000256" key="1">
    <source>
        <dbReference type="ARBA" id="ARBA00004572"/>
    </source>
</evidence>
<dbReference type="GO" id="GO:0005742">
    <property type="term" value="C:mitochondrial outer membrane translocase complex"/>
    <property type="evidence" value="ECO:0007669"/>
    <property type="project" value="InterPro"/>
</dbReference>
<dbReference type="PANTHER" id="PTHR28142:SF1">
    <property type="entry name" value="MITOCHONDRIAL INNER MEMBRANE I-AAA PROTEASE SUPERCOMPLEX SUBUNIT MGR3-RELATED"/>
    <property type="match status" value="1"/>
</dbReference>
<keyword evidence="4" id="KW-1000">Mitochondrion outer membrane</keyword>
<dbReference type="GO" id="GO:0006886">
    <property type="term" value="P:intracellular protein transport"/>
    <property type="evidence" value="ECO:0007669"/>
    <property type="project" value="InterPro"/>
</dbReference>
<dbReference type="GO" id="GO:0051787">
    <property type="term" value="F:misfolded protein binding"/>
    <property type="evidence" value="ECO:0007669"/>
    <property type="project" value="TreeGrafter"/>
</dbReference>
<organism evidence="9 10">
    <name type="scientific">Cyphellophora attinorum</name>
    <dbReference type="NCBI Taxonomy" id="1664694"/>
    <lineage>
        <taxon>Eukaryota</taxon>
        <taxon>Fungi</taxon>
        <taxon>Dikarya</taxon>
        <taxon>Ascomycota</taxon>
        <taxon>Pezizomycotina</taxon>
        <taxon>Eurotiomycetes</taxon>
        <taxon>Chaetothyriomycetidae</taxon>
        <taxon>Chaetothyriales</taxon>
        <taxon>Cyphellophoraceae</taxon>
        <taxon>Cyphellophora</taxon>
    </lineage>
</organism>
<evidence type="ECO:0000256" key="2">
    <source>
        <dbReference type="ARBA" id="ARBA00005792"/>
    </source>
</evidence>
<evidence type="ECO:0000313" key="9">
    <source>
        <dbReference type="EMBL" id="KPI39395.1"/>
    </source>
</evidence>
<dbReference type="RefSeq" id="XP_017999358.1">
    <property type="nucleotide sequence ID" value="XM_018145314.1"/>
</dbReference>
<feature type="transmembrane region" description="Helical" evidence="8">
    <location>
        <begin position="69"/>
        <end position="90"/>
    </location>
</feature>
<comment type="caution">
    <text evidence="9">The sequence shown here is derived from an EMBL/GenBank/DDBJ whole genome shotgun (WGS) entry which is preliminary data.</text>
</comment>
<dbReference type="AlphaFoldDB" id="A0A0N1H836"/>
<sequence>MRPSRTVFALASSCTKAASANSGLAARLSPFQASRTAPHRQIFSSSRSRVPLSVKIRNYTAQARHDSPILFRMLLIGTFAAVTALAFVSYDEYFHQAPKFADYPPEVEQMLRLALHYTYVRPDKDAALRKFHNAVKLAEEKRMDPFGKPFIGLRIRFAEMLETFGHVKEAVENLGMLAQECEDKIEPSSGSIEQDASNERRKRMVKTVINCKNHMAELYQGEYLQDTDKAKETLSEAITLLVKESQDPKTKGLSDKNGADMSHEEIASVLNHMSTLYSATGEYDNALQTRMLTLAPLRAACDGSRTCREGHLLSNIAHDMYGALQQPNATINGQPKTDASVAAAHEAILGWLGAAQDTIQPIPLQQWNDECALGTFKVYWTMGRVYIDMGDKTRATAAFSTLLRALKQLGPEALRSIGQDHLIADTEDFLRLTDPLNTEQKLDQEIQAAVKEATEEGFPTAIEEQEKYFHQQIAHGEELAGKGSNPMQAALCFYKGLKVYSDPTSLWDIYKSTVPGEVMKIVRIMLVQDKALRGKIEDADKLDEARAASRLHENRHAK</sequence>
<comment type="similarity">
    <text evidence="2">Belongs to the Tom20 family.</text>
</comment>
<dbReference type="SUPFAM" id="SSF47157">
    <property type="entry name" value="Mitochondrial import receptor subunit Tom20"/>
    <property type="match status" value="1"/>
</dbReference>
<dbReference type="Pfam" id="PF02064">
    <property type="entry name" value="MAS20"/>
    <property type="match status" value="1"/>
</dbReference>
<reference evidence="9 10" key="1">
    <citation type="submission" date="2015-06" db="EMBL/GenBank/DDBJ databases">
        <title>Draft genome of the ant-associated black yeast Phialophora attae CBS 131958.</title>
        <authorList>
            <person name="Moreno L.F."/>
            <person name="Stielow B.J."/>
            <person name="de Hoog S."/>
            <person name="Vicente V.A."/>
            <person name="Weiss V.A."/>
            <person name="de Vries M."/>
            <person name="Cruz L.M."/>
            <person name="Souza E.M."/>
        </authorList>
    </citation>
    <scope>NUCLEOTIDE SEQUENCE [LARGE SCALE GENOMIC DNA]</scope>
    <source>
        <strain evidence="9 10">CBS 131958</strain>
    </source>
</reference>
<dbReference type="EMBL" id="LFJN01000015">
    <property type="protein sequence ID" value="KPI39395.1"/>
    <property type="molecule type" value="Genomic_DNA"/>
</dbReference>
<evidence type="ECO:0000256" key="4">
    <source>
        <dbReference type="ARBA" id="ARBA00022787"/>
    </source>
</evidence>
<keyword evidence="5 8" id="KW-1133">Transmembrane helix</keyword>
<keyword evidence="3 8" id="KW-0812">Transmembrane</keyword>
<accession>A0A0N1H836</accession>
<dbReference type="Gene3D" id="1.20.960.10">
    <property type="entry name" value="Mitochondrial outer membrane translocase complex, subunit Tom20 domain"/>
    <property type="match status" value="1"/>
</dbReference>
<dbReference type="InterPro" id="IPR023392">
    <property type="entry name" value="Tom20_dom_sf"/>
</dbReference>
<dbReference type="InterPro" id="IPR011990">
    <property type="entry name" value="TPR-like_helical_dom_sf"/>
</dbReference>
<gene>
    <name evidence="9" type="ORF">AB675_5127</name>
</gene>
<evidence type="ECO:0000256" key="5">
    <source>
        <dbReference type="ARBA" id="ARBA00022989"/>
    </source>
</evidence>
<dbReference type="Gene3D" id="1.25.40.10">
    <property type="entry name" value="Tetratricopeptide repeat domain"/>
    <property type="match status" value="1"/>
</dbReference>
<keyword evidence="10" id="KW-1185">Reference proteome</keyword>
<dbReference type="InterPro" id="IPR002056">
    <property type="entry name" value="MAS20"/>
</dbReference>
<dbReference type="PANTHER" id="PTHR28142">
    <property type="entry name" value="MITOCHONDRIAL INNER MEMBRANE I-AAA PROTEASE SUPERCOMPLEX SUBUNIT MGR3-RELATED"/>
    <property type="match status" value="1"/>
</dbReference>
<evidence type="ECO:0000256" key="3">
    <source>
        <dbReference type="ARBA" id="ARBA00022692"/>
    </source>
</evidence>
<evidence type="ECO:0000256" key="6">
    <source>
        <dbReference type="ARBA" id="ARBA00023128"/>
    </source>
</evidence>
<dbReference type="OrthoDB" id="10050400at2759"/>
<dbReference type="STRING" id="1664694.A0A0N1H836"/>
<dbReference type="PRINTS" id="PR00351">
    <property type="entry name" value="OM20RECEPTOR"/>
</dbReference>
<proteinExistence type="inferred from homology"/>
<evidence type="ECO:0000256" key="8">
    <source>
        <dbReference type="SAM" id="Phobius"/>
    </source>
</evidence>
<dbReference type="GO" id="GO:0006605">
    <property type="term" value="P:protein targeting"/>
    <property type="evidence" value="ECO:0007669"/>
    <property type="project" value="InterPro"/>
</dbReference>
<dbReference type="InterPro" id="IPR040201">
    <property type="entry name" value="Mrg3-like"/>
</dbReference>
<dbReference type="GeneID" id="28737194"/>
<dbReference type="Proteomes" id="UP000038010">
    <property type="component" value="Unassembled WGS sequence"/>
</dbReference>
<evidence type="ECO:0000313" key="10">
    <source>
        <dbReference type="Proteomes" id="UP000038010"/>
    </source>
</evidence>
<comment type="subcellular location">
    <subcellularLocation>
        <location evidence="1">Mitochondrion outer membrane</location>
        <topology evidence="1">Single-pass membrane protein</topology>
    </subcellularLocation>
</comment>
<keyword evidence="7 8" id="KW-0472">Membrane</keyword>